<evidence type="ECO:0000313" key="2">
    <source>
        <dbReference type="WBParaSite" id="RSKR_0001014200.1"/>
    </source>
</evidence>
<name>A0AC35UCW6_9BILA</name>
<protein>
    <submittedName>
        <fullName evidence="2">N-acetyltransferase</fullName>
    </submittedName>
</protein>
<proteinExistence type="predicted"/>
<organism evidence="1 2">
    <name type="scientific">Rhabditophanes sp. KR3021</name>
    <dbReference type="NCBI Taxonomy" id="114890"/>
    <lineage>
        <taxon>Eukaryota</taxon>
        <taxon>Metazoa</taxon>
        <taxon>Ecdysozoa</taxon>
        <taxon>Nematoda</taxon>
        <taxon>Chromadorea</taxon>
        <taxon>Rhabditida</taxon>
        <taxon>Tylenchina</taxon>
        <taxon>Panagrolaimomorpha</taxon>
        <taxon>Strongyloidoidea</taxon>
        <taxon>Alloionematidae</taxon>
        <taxon>Rhabditophanes</taxon>
    </lineage>
</organism>
<evidence type="ECO:0000313" key="1">
    <source>
        <dbReference type="Proteomes" id="UP000095286"/>
    </source>
</evidence>
<dbReference type="Proteomes" id="UP000095286">
    <property type="component" value="Unplaced"/>
</dbReference>
<reference evidence="2" key="1">
    <citation type="submission" date="2016-11" db="UniProtKB">
        <authorList>
            <consortium name="WormBaseParasite"/>
        </authorList>
    </citation>
    <scope>IDENTIFICATION</scope>
    <source>
        <strain evidence="2">KR3021</strain>
    </source>
</reference>
<accession>A0AC35UCW6</accession>
<sequence length="199" mass="23741">MKINRNDKGISLKKPLYLTNIAHQIVIEDELFYCGNWDVLINKSLLRMCKYSSSIKLFYQTEKINLFELNNFILEWNRRVALTLVIKHNRPIGAQPMEEKEDTEYGITDQNLGILSNTYNQWIIDSTRVGYGLLHAYIKDELEKENDERIYKYFYLKSVDVNFDTYKDLISKYFTFYSNFIFVEDSTHSVLVMFDIEEF</sequence>
<dbReference type="WBParaSite" id="RSKR_0001014200.1">
    <property type="protein sequence ID" value="RSKR_0001014200.1"/>
    <property type="gene ID" value="RSKR_0001014200"/>
</dbReference>